<dbReference type="AlphaFoldDB" id="A0A7I7KRF6"/>
<proteinExistence type="predicted"/>
<name>A0A7I7KRF6_9MYCO</name>
<dbReference type="EMBL" id="AP022569">
    <property type="protein sequence ID" value="BBX44710.1"/>
    <property type="molecule type" value="Genomic_DNA"/>
</dbReference>
<evidence type="ECO:0000313" key="2">
    <source>
        <dbReference type="Proteomes" id="UP000465866"/>
    </source>
</evidence>
<dbReference type="Proteomes" id="UP000465866">
    <property type="component" value="Chromosome"/>
</dbReference>
<accession>A0A7I7KRF6</accession>
<keyword evidence="2" id="KW-1185">Reference proteome</keyword>
<organism evidence="1 2">
    <name type="scientific">Mycobacterium cookii</name>
    <dbReference type="NCBI Taxonomy" id="1775"/>
    <lineage>
        <taxon>Bacteria</taxon>
        <taxon>Bacillati</taxon>
        <taxon>Actinomycetota</taxon>
        <taxon>Actinomycetes</taxon>
        <taxon>Mycobacteriales</taxon>
        <taxon>Mycobacteriaceae</taxon>
        <taxon>Mycobacterium</taxon>
    </lineage>
</organism>
<dbReference type="RefSeq" id="WP_163775117.1">
    <property type="nucleotide sequence ID" value="NZ_AP022569.1"/>
</dbReference>
<protein>
    <submittedName>
        <fullName evidence="1">Uncharacterized protein</fullName>
    </submittedName>
</protein>
<gene>
    <name evidence="1" type="ORF">MCOO_07250</name>
</gene>
<reference evidence="1 2" key="1">
    <citation type="journal article" date="2019" name="Emerg. Microbes Infect.">
        <title>Comprehensive subspecies identification of 175 nontuberculous mycobacteria species based on 7547 genomic profiles.</title>
        <authorList>
            <person name="Matsumoto Y."/>
            <person name="Kinjo T."/>
            <person name="Motooka D."/>
            <person name="Nabeya D."/>
            <person name="Jung N."/>
            <person name="Uechi K."/>
            <person name="Horii T."/>
            <person name="Iida T."/>
            <person name="Fujita J."/>
            <person name="Nakamura S."/>
        </authorList>
    </citation>
    <scope>NUCLEOTIDE SEQUENCE [LARGE SCALE GENOMIC DNA]</scope>
    <source>
        <strain evidence="1 2">JCM 12404</strain>
    </source>
</reference>
<evidence type="ECO:0000313" key="1">
    <source>
        <dbReference type="EMBL" id="BBX44710.1"/>
    </source>
</evidence>
<sequence>MYWYYNTFTKPDDPQTCLAYTQSAFASFNLIVRLTEGYTTVASAADNSVFVQVTCVPQAQDTWVVVTTFSDDNNVAETTQNNVRTDIQTTVRID</sequence>
<dbReference type="KEGG" id="mcoo:MCOO_07250"/>